<dbReference type="EC" id="3.5.1.5" evidence="2"/>
<name>A0A6J6TG46_9ZZZZ</name>
<gene>
    <name evidence="4" type="ORF">UFOPK2810_00600</name>
</gene>
<dbReference type="GO" id="GO:0016151">
    <property type="term" value="F:nickel cation binding"/>
    <property type="evidence" value="ECO:0007669"/>
    <property type="project" value="InterPro"/>
</dbReference>
<organism evidence="4">
    <name type="scientific">freshwater metagenome</name>
    <dbReference type="NCBI Taxonomy" id="449393"/>
    <lineage>
        <taxon>unclassified sequences</taxon>
        <taxon>metagenomes</taxon>
        <taxon>ecological metagenomes</taxon>
    </lineage>
</organism>
<dbReference type="InterPro" id="IPR002026">
    <property type="entry name" value="Urease_gamma/gamma-beta_su"/>
</dbReference>
<dbReference type="NCBIfam" id="TIGR00193">
    <property type="entry name" value="urease_gam"/>
    <property type="match status" value="1"/>
</dbReference>
<dbReference type="UniPathway" id="UPA00258">
    <property type="reaction ID" value="UER00370"/>
</dbReference>
<dbReference type="SUPFAM" id="SSF51278">
    <property type="entry name" value="Urease, beta-subunit"/>
    <property type="match status" value="1"/>
</dbReference>
<accession>A0A6J6TG46</accession>
<keyword evidence="3" id="KW-0378">Hydrolase</keyword>
<evidence type="ECO:0000256" key="2">
    <source>
        <dbReference type="ARBA" id="ARBA00012934"/>
    </source>
</evidence>
<evidence type="ECO:0000313" key="4">
    <source>
        <dbReference type="EMBL" id="CAB4746108.1"/>
    </source>
</evidence>
<evidence type="ECO:0000256" key="1">
    <source>
        <dbReference type="ARBA" id="ARBA00004897"/>
    </source>
</evidence>
<dbReference type="EMBL" id="CAEZYZ010000079">
    <property type="protein sequence ID" value="CAB4746108.1"/>
    <property type="molecule type" value="Genomic_DNA"/>
</dbReference>
<dbReference type="GO" id="GO:0035550">
    <property type="term" value="C:urease complex"/>
    <property type="evidence" value="ECO:0007669"/>
    <property type="project" value="InterPro"/>
</dbReference>
<dbReference type="PANTHER" id="PTHR33569:SF1">
    <property type="entry name" value="UREASE"/>
    <property type="match status" value="1"/>
</dbReference>
<reference evidence="4" key="1">
    <citation type="submission" date="2020-05" db="EMBL/GenBank/DDBJ databases">
        <authorList>
            <person name="Chiriac C."/>
            <person name="Salcher M."/>
            <person name="Ghai R."/>
            <person name="Kavagutti S V."/>
        </authorList>
    </citation>
    <scope>NUCLEOTIDE SEQUENCE</scope>
</reference>
<dbReference type="AlphaFoldDB" id="A0A6J6TG46"/>
<dbReference type="InterPro" id="IPR036463">
    <property type="entry name" value="Urease_gamma_sf"/>
</dbReference>
<proteinExistence type="predicted"/>
<dbReference type="InterPro" id="IPR036461">
    <property type="entry name" value="Urease_betasu_sf"/>
</dbReference>
<dbReference type="Gene3D" id="2.10.150.10">
    <property type="entry name" value="Urease, beta subunit"/>
    <property type="match status" value="1"/>
</dbReference>
<dbReference type="Pfam" id="PF00699">
    <property type="entry name" value="Urease_beta"/>
    <property type="match status" value="1"/>
</dbReference>
<dbReference type="Pfam" id="PF00547">
    <property type="entry name" value="Urease_gamma"/>
    <property type="match status" value="1"/>
</dbReference>
<evidence type="ECO:0000256" key="3">
    <source>
        <dbReference type="ARBA" id="ARBA00022801"/>
    </source>
</evidence>
<dbReference type="GO" id="GO:0009039">
    <property type="term" value="F:urease activity"/>
    <property type="evidence" value="ECO:0007669"/>
    <property type="project" value="UniProtKB-EC"/>
</dbReference>
<dbReference type="InterPro" id="IPR002019">
    <property type="entry name" value="Urease_beta-like"/>
</dbReference>
<dbReference type="SUPFAM" id="SSF54111">
    <property type="entry name" value="Urease, gamma-subunit"/>
    <property type="match status" value="1"/>
</dbReference>
<dbReference type="GO" id="GO:0043419">
    <property type="term" value="P:urea catabolic process"/>
    <property type="evidence" value="ECO:0007669"/>
    <property type="project" value="UniProtKB-UniPathway"/>
</dbReference>
<dbReference type="InterPro" id="IPR050069">
    <property type="entry name" value="Urease_subunit"/>
</dbReference>
<comment type="pathway">
    <text evidence="1">Nitrogen metabolism; urea degradation; CO(2) and NH(3) from urea (urease route): step 1/1.</text>
</comment>
<sequence>MALSPGEADRLLLYTQGLLARERRERGLLLNVPESTALIANAVCEAARDGQDLATARETGRSVLTVDDILPGVLEVVAEVSVEARFDDGTRLVVVRDPFKAEAEQAMGELTVSVPSTGVIRIENCALTPIGLTSHIHLAEVNPRLLLDRRLAYGNRLALPSGDTILIAPGEAVELPMRPIGGARVVIGNTGVVDGSLDDVATRDRALATLRSCGYLDSGHHDAQAPSPDHAVSALMRMRESTR</sequence>
<dbReference type="PANTHER" id="PTHR33569">
    <property type="entry name" value="UREASE"/>
    <property type="match status" value="1"/>
</dbReference>
<dbReference type="Gene3D" id="3.30.280.10">
    <property type="entry name" value="Urease, gamma-like subunit"/>
    <property type="match status" value="1"/>
</dbReference>
<protein>
    <recommendedName>
        <fullName evidence="2">urease</fullName>
        <ecNumber evidence="2">3.5.1.5</ecNumber>
    </recommendedName>
</protein>